<keyword evidence="4" id="KW-0914">Notch signaling pathway</keyword>
<evidence type="ECO:0008006" key="9">
    <source>
        <dbReference type="Google" id="ProtNLM"/>
    </source>
</evidence>
<keyword evidence="5 7" id="KW-1133">Transmembrane helix</keyword>
<evidence type="ECO:0000256" key="4">
    <source>
        <dbReference type="ARBA" id="ARBA00022976"/>
    </source>
</evidence>
<dbReference type="Pfam" id="PF10251">
    <property type="entry name" value="PEN-2"/>
    <property type="match status" value="1"/>
</dbReference>
<dbReference type="InterPro" id="IPR019379">
    <property type="entry name" value="Gamma_Secretase_Asp_P_PEN2"/>
</dbReference>
<keyword evidence="3 7" id="KW-0812">Transmembrane</keyword>
<dbReference type="GO" id="GO:0070765">
    <property type="term" value="C:gamma-secretase complex"/>
    <property type="evidence" value="ECO:0007669"/>
    <property type="project" value="TreeGrafter"/>
</dbReference>
<dbReference type="PANTHER" id="PTHR16318:SF0">
    <property type="entry name" value="GAMMA-SECRETASE SUBUNIT PEN-2"/>
    <property type="match status" value="1"/>
</dbReference>
<dbReference type="PANTHER" id="PTHR16318">
    <property type="entry name" value="GAMMA-SECRETASE SUBUNIT PEN-2"/>
    <property type="match status" value="1"/>
</dbReference>
<comment type="subcellular location">
    <subcellularLocation>
        <location evidence="1">Membrane</location>
        <topology evidence="1">Multi-pass membrane protein</topology>
    </subcellularLocation>
</comment>
<evidence type="ECO:0000256" key="5">
    <source>
        <dbReference type="ARBA" id="ARBA00022989"/>
    </source>
</evidence>
<comment type="similarity">
    <text evidence="2">Belongs to the PEN-2 family.</text>
</comment>
<evidence type="ECO:0000256" key="6">
    <source>
        <dbReference type="ARBA" id="ARBA00023136"/>
    </source>
</evidence>
<gene>
    <name evidence="8" type="ORF">MANT1106_LOCUS6307</name>
</gene>
<protein>
    <recommendedName>
        <fullName evidence="9">Gamma-secretase subunit PEN-2</fullName>
    </recommendedName>
</protein>
<dbReference type="AlphaFoldDB" id="A0A7S0X5M2"/>
<dbReference type="GO" id="GO:0007219">
    <property type="term" value="P:Notch signaling pathway"/>
    <property type="evidence" value="ECO:0007669"/>
    <property type="project" value="UniProtKB-KW"/>
</dbReference>
<accession>A0A7S0X5M2</accession>
<organism evidence="8">
    <name type="scientific">Mantoniella antarctica</name>
    <dbReference type="NCBI Taxonomy" id="81844"/>
    <lineage>
        <taxon>Eukaryota</taxon>
        <taxon>Viridiplantae</taxon>
        <taxon>Chlorophyta</taxon>
        <taxon>Mamiellophyceae</taxon>
        <taxon>Mamiellales</taxon>
        <taxon>Mamiellaceae</taxon>
        <taxon>Mantoniella</taxon>
    </lineage>
</organism>
<evidence type="ECO:0000256" key="7">
    <source>
        <dbReference type="SAM" id="Phobius"/>
    </source>
</evidence>
<feature type="transmembrane region" description="Helical" evidence="7">
    <location>
        <begin position="36"/>
        <end position="56"/>
    </location>
</feature>
<name>A0A7S0X5M2_9CHLO</name>
<proteinExistence type="inferred from homology"/>
<reference evidence="8" key="1">
    <citation type="submission" date="2021-01" db="EMBL/GenBank/DDBJ databases">
        <authorList>
            <person name="Corre E."/>
            <person name="Pelletier E."/>
            <person name="Niang G."/>
            <person name="Scheremetjew M."/>
            <person name="Finn R."/>
            <person name="Kale V."/>
            <person name="Holt S."/>
            <person name="Cochrane G."/>
            <person name="Meng A."/>
            <person name="Brown T."/>
            <person name="Cohen L."/>
        </authorList>
    </citation>
    <scope>NUCLEOTIDE SEQUENCE</scope>
    <source>
        <strain evidence="8">SL-175</strain>
    </source>
</reference>
<dbReference type="EMBL" id="HBFC01010862">
    <property type="protein sequence ID" value="CAD8703625.1"/>
    <property type="molecule type" value="Transcribed_RNA"/>
</dbReference>
<evidence type="ECO:0000256" key="2">
    <source>
        <dbReference type="ARBA" id="ARBA00009607"/>
    </source>
</evidence>
<evidence type="ECO:0000313" key="8">
    <source>
        <dbReference type="EMBL" id="CAD8703625.1"/>
    </source>
</evidence>
<evidence type="ECO:0000256" key="1">
    <source>
        <dbReference type="ARBA" id="ARBA00004141"/>
    </source>
</evidence>
<evidence type="ECO:0000256" key="3">
    <source>
        <dbReference type="ARBA" id="ARBA00022692"/>
    </source>
</evidence>
<sequence>MPLDEADGRREEPMVETVDAVDGLPEGQARILAKRMWYLGWFGLPLLWFVNAYYFWPHLSSDDDDAAASAAAAATVTDDAGLTADDGASRAARAHSNSDPNLTSCRDPVIRHYALMSLRGAQASGVVVAAWAVTFLAGGKTLFGEETWAALSITAQPPLE</sequence>
<keyword evidence="6 7" id="KW-0472">Membrane</keyword>